<keyword evidence="5" id="KW-0804">Transcription</keyword>
<dbReference type="InterPro" id="IPR015424">
    <property type="entry name" value="PyrdxlP-dep_Trfase"/>
</dbReference>
<dbReference type="InterPro" id="IPR036388">
    <property type="entry name" value="WH-like_DNA-bd_sf"/>
</dbReference>
<evidence type="ECO:0000259" key="6">
    <source>
        <dbReference type="PROSITE" id="PS50949"/>
    </source>
</evidence>
<dbReference type="PANTHER" id="PTHR46577">
    <property type="entry name" value="HTH-TYPE TRANSCRIPTIONAL REGULATORY PROTEIN GABR"/>
    <property type="match status" value="1"/>
</dbReference>
<dbReference type="Gene3D" id="1.10.10.10">
    <property type="entry name" value="Winged helix-like DNA-binding domain superfamily/Winged helix DNA-binding domain"/>
    <property type="match status" value="1"/>
</dbReference>
<organism evidence="7 8">
    <name type="scientific">Gottschalkia acidurici (strain ATCC 7906 / DSM 604 / BCRC 14475 / CIP 104303 / KCTC 5404 / NCIMB 10678 / 9a)</name>
    <name type="common">Clostridium acidurici</name>
    <dbReference type="NCBI Taxonomy" id="1128398"/>
    <lineage>
        <taxon>Bacteria</taxon>
        <taxon>Bacillati</taxon>
        <taxon>Bacillota</taxon>
        <taxon>Tissierellia</taxon>
        <taxon>Tissierellales</taxon>
        <taxon>Gottschalkiaceae</taxon>
        <taxon>Gottschalkia</taxon>
    </lineage>
</organism>
<dbReference type="CDD" id="cd07377">
    <property type="entry name" value="WHTH_GntR"/>
    <property type="match status" value="1"/>
</dbReference>
<dbReference type="GO" id="GO:0030170">
    <property type="term" value="F:pyridoxal phosphate binding"/>
    <property type="evidence" value="ECO:0007669"/>
    <property type="project" value="InterPro"/>
</dbReference>
<dbReference type="InterPro" id="IPR015421">
    <property type="entry name" value="PyrdxlP-dep_Trfase_major"/>
</dbReference>
<dbReference type="SUPFAM" id="SSF53383">
    <property type="entry name" value="PLP-dependent transferases"/>
    <property type="match status" value="1"/>
</dbReference>
<keyword evidence="2" id="KW-0663">Pyridoxal phosphate</keyword>
<dbReference type="KEGG" id="cad:Curi_c19620"/>
<dbReference type="InterPro" id="IPR004839">
    <property type="entry name" value="Aminotransferase_I/II_large"/>
</dbReference>
<dbReference type="Pfam" id="PF00392">
    <property type="entry name" value="GntR"/>
    <property type="match status" value="1"/>
</dbReference>
<evidence type="ECO:0000256" key="2">
    <source>
        <dbReference type="ARBA" id="ARBA00022898"/>
    </source>
</evidence>
<dbReference type="CDD" id="cd00609">
    <property type="entry name" value="AAT_like"/>
    <property type="match status" value="1"/>
</dbReference>
<protein>
    <submittedName>
        <fullName evidence="7">HTH-type transcriptional regulator, GntR family</fullName>
    </submittedName>
</protein>
<dbReference type="PANTHER" id="PTHR46577:SF1">
    <property type="entry name" value="HTH-TYPE TRANSCRIPTIONAL REGULATORY PROTEIN GABR"/>
    <property type="match status" value="1"/>
</dbReference>
<dbReference type="PATRIC" id="fig|1128398.3.peg.2019"/>
<evidence type="ECO:0000256" key="3">
    <source>
        <dbReference type="ARBA" id="ARBA00023015"/>
    </source>
</evidence>
<comment type="similarity">
    <text evidence="1">In the C-terminal section; belongs to the class-I pyridoxal-phosphate-dependent aminotransferase family.</text>
</comment>
<dbReference type="Gene3D" id="3.40.640.10">
    <property type="entry name" value="Type I PLP-dependent aspartate aminotransferase-like (Major domain)"/>
    <property type="match status" value="1"/>
</dbReference>
<gene>
    <name evidence="7" type="ordered locus">Curi_c19620</name>
</gene>
<keyword evidence="4" id="KW-0238">DNA-binding</keyword>
<dbReference type="EMBL" id="CP003326">
    <property type="protein sequence ID" value="AFS78966.1"/>
    <property type="molecule type" value="Genomic_DNA"/>
</dbReference>
<dbReference type="Pfam" id="PF00155">
    <property type="entry name" value="Aminotran_1_2"/>
    <property type="match status" value="1"/>
</dbReference>
<sequence>MYISLYTVIAQLIGTVWRYVMNEIILNLERNSNEPLYIQLYKYLREEIKANRIKEGTKLPSIRYLADYLNVSKITVDNAYQQLLVEGYIESRQRSGMYVQHIEEIPFAPLEVNKINICPTTSFNRIKYDFHYGTIDTESFDFNIWRKLTSQVLKSSQGEFLQCGDAQGELNFREEIANYLRLSRGVLCTSSQIIVTSGTQNSLQLLCELIDHDNKSIAVEDPGWSNAKFVFQQNNFIINPIPLDKDGMCLKTLGESSSKFVYVTPSHQFPSGIVMPITRRQNLLRWAKNSKAFIIEDDYDSEFRYTGRPIPSLQCLDDDERVIYLGTFSKSLAPSLRISYMVLPNKLLDKYKRNMSMYEQPTSRLNQKTLQLFMSNGYWERHIQKMRKVYRKKYNTLMKSIEDYLNNKVRLIGGNAGIHILLEIRNGMSEDMIIQKTEMAGVRIYPTSKYWVTHSNLDFPIFLIGFGGLSENQIREGIELLGEVLNNNE</sequence>
<keyword evidence="8" id="KW-1185">Reference proteome</keyword>
<feature type="domain" description="HTH gntR-type" evidence="6">
    <location>
        <begin position="34"/>
        <end position="102"/>
    </location>
</feature>
<dbReference type="InterPro" id="IPR051446">
    <property type="entry name" value="HTH_trans_reg/aminotransferase"/>
</dbReference>
<dbReference type="GO" id="GO:0003677">
    <property type="term" value="F:DNA binding"/>
    <property type="evidence" value="ECO:0007669"/>
    <property type="project" value="UniProtKB-KW"/>
</dbReference>
<accession>K0B2X4</accession>
<dbReference type="PROSITE" id="PS50949">
    <property type="entry name" value="HTH_GNTR"/>
    <property type="match status" value="1"/>
</dbReference>
<dbReference type="Proteomes" id="UP000006094">
    <property type="component" value="Chromosome"/>
</dbReference>
<evidence type="ECO:0000256" key="5">
    <source>
        <dbReference type="ARBA" id="ARBA00023163"/>
    </source>
</evidence>
<evidence type="ECO:0000313" key="8">
    <source>
        <dbReference type="Proteomes" id="UP000006094"/>
    </source>
</evidence>
<evidence type="ECO:0000313" key="7">
    <source>
        <dbReference type="EMBL" id="AFS78966.1"/>
    </source>
</evidence>
<reference evidence="7 8" key="1">
    <citation type="journal article" date="2012" name="PLoS ONE">
        <title>The purine-utilizing bacterium Clostridium acidurici 9a: a genome-guided metabolic reconsideration.</title>
        <authorList>
            <person name="Hartwich K."/>
            <person name="Poehlein A."/>
            <person name="Daniel R."/>
        </authorList>
    </citation>
    <scope>NUCLEOTIDE SEQUENCE [LARGE SCALE GENOMIC DNA]</scope>
    <source>
        <strain evidence="8">ATCC 7906 / DSM 604 / BCRC 14475 / CIP 104303 / KCTC 5404 / NCIMB 10678 / 9a</strain>
    </source>
</reference>
<dbReference type="HOGENOM" id="CLU_017584_0_1_9"/>
<dbReference type="InterPro" id="IPR000524">
    <property type="entry name" value="Tscrpt_reg_HTH_GntR"/>
</dbReference>
<evidence type="ECO:0000256" key="4">
    <source>
        <dbReference type="ARBA" id="ARBA00023125"/>
    </source>
</evidence>
<proteinExistence type="inferred from homology"/>
<dbReference type="eggNOG" id="COG1167">
    <property type="taxonomic scope" value="Bacteria"/>
</dbReference>
<name>K0B2X4_GOTA9</name>
<dbReference type="InterPro" id="IPR036390">
    <property type="entry name" value="WH_DNA-bd_sf"/>
</dbReference>
<dbReference type="SMART" id="SM00345">
    <property type="entry name" value="HTH_GNTR"/>
    <property type="match status" value="1"/>
</dbReference>
<keyword evidence="3" id="KW-0805">Transcription regulation</keyword>
<dbReference type="GO" id="GO:0003700">
    <property type="term" value="F:DNA-binding transcription factor activity"/>
    <property type="evidence" value="ECO:0007669"/>
    <property type="project" value="InterPro"/>
</dbReference>
<dbReference type="AlphaFoldDB" id="K0B2X4"/>
<evidence type="ECO:0000256" key="1">
    <source>
        <dbReference type="ARBA" id="ARBA00005384"/>
    </source>
</evidence>
<dbReference type="SUPFAM" id="SSF46785">
    <property type="entry name" value="Winged helix' DNA-binding domain"/>
    <property type="match status" value="1"/>
</dbReference>